<dbReference type="HOGENOM" id="CLU_1621117_0_0_1"/>
<sequence length="164" mass="18253">MLWQKNSQTNQLSPGHIIQRTQQKKNKMNIIQIGLLFLVIINLCFSDSSQESTNTPEITTSPTSPALEGRMDGFIHPYGAVGGFNNFYKPPNLSYGSYGYYPPHFPYYGYNYGYNYGYGGYGSSNGFGYSGYGYPNGIGYGKYGAPNGFGYGKYGVPFRYGYPI</sequence>
<dbReference type="EnsemblMetazoa" id="SMAR006290-RA">
    <property type="protein sequence ID" value="SMAR006290-PA"/>
    <property type="gene ID" value="SMAR006290"/>
</dbReference>
<dbReference type="EMBL" id="JH431683">
    <property type="status" value="NOT_ANNOTATED_CDS"/>
    <property type="molecule type" value="Genomic_DNA"/>
</dbReference>
<reference evidence="2" key="1">
    <citation type="submission" date="2011-05" db="EMBL/GenBank/DDBJ databases">
        <authorList>
            <person name="Richards S.R."/>
            <person name="Qu J."/>
            <person name="Jiang H."/>
            <person name="Jhangiani S.N."/>
            <person name="Agravi P."/>
            <person name="Goodspeed R."/>
            <person name="Gross S."/>
            <person name="Mandapat C."/>
            <person name="Jackson L."/>
            <person name="Mathew T."/>
            <person name="Pu L."/>
            <person name="Thornton R."/>
            <person name="Saada N."/>
            <person name="Wilczek-Boney K.B."/>
            <person name="Lee S."/>
            <person name="Kovar C."/>
            <person name="Wu Y."/>
            <person name="Scherer S.E."/>
            <person name="Worley K.C."/>
            <person name="Muzny D.M."/>
            <person name="Gibbs R."/>
        </authorList>
    </citation>
    <scope>NUCLEOTIDE SEQUENCE</scope>
    <source>
        <strain evidence="2">Brora</strain>
    </source>
</reference>
<keyword evidence="2" id="KW-1185">Reference proteome</keyword>
<name>T1IYI0_STRMM</name>
<proteinExistence type="predicted"/>
<organism evidence="1 2">
    <name type="scientific">Strigamia maritima</name>
    <name type="common">European centipede</name>
    <name type="synonym">Geophilus maritimus</name>
    <dbReference type="NCBI Taxonomy" id="126957"/>
    <lineage>
        <taxon>Eukaryota</taxon>
        <taxon>Metazoa</taxon>
        <taxon>Ecdysozoa</taxon>
        <taxon>Arthropoda</taxon>
        <taxon>Myriapoda</taxon>
        <taxon>Chilopoda</taxon>
        <taxon>Pleurostigmophora</taxon>
        <taxon>Geophilomorpha</taxon>
        <taxon>Linotaeniidae</taxon>
        <taxon>Strigamia</taxon>
    </lineage>
</organism>
<dbReference type="Proteomes" id="UP000014500">
    <property type="component" value="Unassembled WGS sequence"/>
</dbReference>
<evidence type="ECO:0000313" key="2">
    <source>
        <dbReference type="Proteomes" id="UP000014500"/>
    </source>
</evidence>
<protein>
    <submittedName>
        <fullName evidence="1">Uncharacterized protein</fullName>
    </submittedName>
</protein>
<dbReference type="AlphaFoldDB" id="T1IYI0"/>
<reference evidence="1" key="2">
    <citation type="submission" date="2015-02" db="UniProtKB">
        <authorList>
            <consortium name="EnsemblMetazoa"/>
        </authorList>
    </citation>
    <scope>IDENTIFICATION</scope>
</reference>
<accession>T1IYI0</accession>
<evidence type="ECO:0000313" key="1">
    <source>
        <dbReference type="EnsemblMetazoa" id="SMAR006290-PA"/>
    </source>
</evidence>